<evidence type="ECO:0000313" key="2">
    <source>
        <dbReference type="EMBL" id="JAA64341.1"/>
    </source>
</evidence>
<reference evidence="2" key="1">
    <citation type="submission" date="2012-11" db="EMBL/GenBank/DDBJ databases">
        <authorList>
            <person name="Lucero-Rivera Y.E."/>
            <person name="Tovar-Ramirez D."/>
        </authorList>
    </citation>
    <scope>NUCLEOTIDE SEQUENCE</scope>
    <source>
        <tissue evidence="2">Salivary gland</tissue>
    </source>
</reference>
<organism evidence="2">
    <name type="scientific">Rhipicephalus pulchellus</name>
    <name type="common">Yellow backed tick</name>
    <name type="synonym">Dermacentor pulchellus</name>
    <dbReference type="NCBI Taxonomy" id="72859"/>
    <lineage>
        <taxon>Eukaryota</taxon>
        <taxon>Metazoa</taxon>
        <taxon>Ecdysozoa</taxon>
        <taxon>Arthropoda</taxon>
        <taxon>Chelicerata</taxon>
        <taxon>Arachnida</taxon>
        <taxon>Acari</taxon>
        <taxon>Parasitiformes</taxon>
        <taxon>Ixodida</taxon>
        <taxon>Ixodoidea</taxon>
        <taxon>Ixodidae</taxon>
        <taxon>Rhipicephalinae</taxon>
        <taxon>Rhipicephalus</taxon>
        <taxon>Rhipicephalus</taxon>
    </lineage>
</organism>
<feature type="non-terminal residue" evidence="2">
    <location>
        <position position="187"/>
    </location>
</feature>
<dbReference type="EMBL" id="GACK01000693">
    <property type="protein sequence ID" value="JAA64341.1"/>
    <property type="molecule type" value="mRNA"/>
</dbReference>
<feature type="signal peptide" evidence="1">
    <location>
        <begin position="1"/>
        <end position="21"/>
    </location>
</feature>
<name>L7MJF1_RHIPC</name>
<sequence length="187" mass="21697">MWKVNIITLATLVMNAAEASSGIQTITLVGVNITGKSIKKFMKPNEKIWTLLSSRPQHFWCMVDVVRNATKHMIYFDRTFYNYRAICKTFHCTGNLLIPSIMLVACRDSRESTYEALVYASKDYKCGVFYVLDAKPGRNNGWFDVRLKSKKMGEIPQECFIFFNKARNNTRHNTIYNKSICRHCMPR</sequence>
<protein>
    <submittedName>
        <fullName evidence="2">Putative group i salivary lipocalin</fullName>
    </submittedName>
</protein>
<feature type="chain" id="PRO_5003982119" evidence="1">
    <location>
        <begin position="22"/>
        <end position="187"/>
    </location>
</feature>
<keyword evidence="1" id="KW-0732">Signal</keyword>
<dbReference type="AlphaFoldDB" id="L7MJF1"/>
<evidence type="ECO:0000256" key="1">
    <source>
        <dbReference type="SAM" id="SignalP"/>
    </source>
</evidence>
<accession>L7MJF1</accession>
<proteinExistence type="evidence at transcript level"/>
<reference evidence="2" key="2">
    <citation type="journal article" date="2015" name="J. Proteomics">
        <title>Sexual differences in the sialomes of the zebra tick, Rhipicephalus pulchellus.</title>
        <authorList>
            <person name="Tan A.W."/>
            <person name="Francischetti I.M."/>
            <person name="Slovak M."/>
            <person name="Kini R.M."/>
            <person name="Ribeiro J.M."/>
        </authorList>
    </citation>
    <scope>NUCLEOTIDE SEQUENCE</scope>
    <source>
        <tissue evidence="2">Salivary gland</tissue>
    </source>
</reference>